<proteinExistence type="predicted"/>
<dbReference type="Pfam" id="PF00248">
    <property type="entry name" value="Aldo_ket_red"/>
    <property type="match status" value="1"/>
</dbReference>
<dbReference type="CDD" id="cd19071">
    <property type="entry name" value="AKR_AKR1-5-like"/>
    <property type="match status" value="1"/>
</dbReference>
<dbReference type="InterPro" id="IPR023210">
    <property type="entry name" value="NADP_OxRdtase_dom"/>
</dbReference>
<dbReference type="Gene3D" id="3.20.20.100">
    <property type="entry name" value="NADP-dependent oxidoreductase domain"/>
    <property type="match status" value="1"/>
</dbReference>
<reference evidence="2" key="1">
    <citation type="submission" date="2020-11" db="EMBL/GenBank/DDBJ databases">
        <authorList>
            <person name="Tran Van P."/>
        </authorList>
    </citation>
    <scope>NUCLEOTIDE SEQUENCE</scope>
</reference>
<dbReference type="EMBL" id="OC854792">
    <property type="protein sequence ID" value="CAD7620385.1"/>
    <property type="molecule type" value="Genomic_DNA"/>
</dbReference>
<dbReference type="EMBL" id="CAJPIZ010000217">
    <property type="protein sequence ID" value="CAG2100815.1"/>
    <property type="molecule type" value="Genomic_DNA"/>
</dbReference>
<organism evidence="2">
    <name type="scientific">Medioppia subpectinata</name>
    <dbReference type="NCBI Taxonomy" id="1979941"/>
    <lineage>
        <taxon>Eukaryota</taxon>
        <taxon>Metazoa</taxon>
        <taxon>Ecdysozoa</taxon>
        <taxon>Arthropoda</taxon>
        <taxon>Chelicerata</taxon>
        <taxon>Arachnida</taxon>
        <taxon>Acari</taxon>
        <taxon>Acariformes</taxon>
        <taxon>Sarcoptiformes</taxon>
        <taxon>Oribatida</taxon>
        <taxon>Brachypylina</taxon>
        <taxon>Oppioidea</taxon>
        <taxon>Oppiidae</taxon>
        <taxon>Medioppia</taxon>
    </lineage>
</organism>
<dbReference type="PRINTS" id="PR00069">
    <property type="entry name" value="ALDKETRDTASE"/>
</dbReference>
<dbReference type="PANTHER" id="PTHR11732">
    <property type="entry name" value="ALDO/KETO REDUCTASE"/>
    <property type="match status" value="1"/>
</dbReference>
<evidence type="ECO:0000313" key="2">
    <source>
        <dbReference type="EMBL" id="CAD7620385.1"/>
    </source>
</evidence>
<protein>
    <recommendedName>
        <fullName evidence="1">NADP-dependent oxidoreductase domain-containing protein</fullName>
    </recommendedName>
</protein>
<dbReference type="InterPro" id="IPR020471">
    <property type="entry name" value="AKR"/>
</dbReference>
<accession>A0A7R9KC85</accession>
<dbReference type="InterPro" id="IPR036812">
    <property type="entry name" value="NAD(P)_OxRdtase_dom_sf"/>
</dbReference>
<evidence type="ECO:0000313" key="3">
    <source>
        <dbReference type="Proteomes" id="UP000759131"/>
    </source>
</evidence>
<sequence>MVCFLILPMNCKLNNSLEMPVIGLGTWQLTDKKVLTKAINTAIDSNYRHIDTAAIYNNEDTIGEILEDLFENNVVKREELFITSKLWNSDHEDVRNACETSLKKLKLDYLDLYLIHWPVSSIGEFNLKDVWTAMESLVIERKVKSIGVANFGIKNLTHLLSFCTIKPVVNQIEFHPYLPQREIRSFCSKHDILCNYYEA</sequence>
<feature type="domain" description="NADP-dependent oxidoreductase" evidence="1">
    <location>
        <begin position="22"/>
        <end position="194"/>
    </location>
</feature>
<dbReference type="SUPFAM" id="SSF51430">
    <property type="entry name" value="NAD(P)-linked oxidoreductase"/>
    <property type="match status" value="1"/>
</dbReference>
<dbReference type="GO" id="GO:0016491">
    <property type="term" value="F:oxidoreductase activity"/>
    <property type="evidence" value="ECO:0007669"/>
    <property type="project" value="InterPro"/>
</dbReference>
<dbReference type="AlphaFoldDB" id="A0A7R9KC85"/>
<dbReference type="OrthoDB" id="416253at2759"/>
<keyword evidence="3" id="KW-1185">Reference proteome</keyword>
<dbReference type="Proteomes" id="UP000759131">
    <property type="component" value="Unassembled WGS sequence"/>
</dbReference>
<evidence type="ECO:0000259" key="1">
    <source>
        <dbReference type="Pfam" id="PF00248"/>
    </source>
</evidence>
<name>A0A7R9KC85_9ACAR</name>
<gene>
    <name evidence="2" type="ORF">OSB1V03_LOCUS872</name>
</gene>